<dbReference type="GO" id="GO:0005524">
    <property type="term" value="F:ATP binding"/>
    <property type="evidence" value="ECO:0007669"/>
    <property type="project" value="InterPro"/>
</dbReference>
<dbReference type="GO" id="GO:0016887">
    <property type="term" value="F:ATP hydrolysis activity"/>
    <property type="evidence" value="ECO:0007669"/>
    <property type="project" value="InterPro"/>
</dbReference>
<dbReference type="PANTHER" id="PTHR37291:SF1">
    <property type="entry name" value="TYPE IV METHYL-DIRECTED RESTRICTION ENZYME ECOKMCRB SUBUNIT"/>
    <property type="match status" value="1"/>
</dbReference>
<comment type="caution">
    <text evidence="2">The sequence shown here is derived from an EMBL/GenBank/DDBJ whole genome shotgun (WGS) entry which is preliminary data.</text>
</comment>
<dbReference type="RefSeq" id="WP_161447140.1">
    <property type="nucleotide sequence ID" value="NZ_WYDN01000001.1"/>
</dbReference>
<reference evidence="2 3" key="1">
    <citation type="submission" date="2020-01" db="EMBL/GenBank/DDBJ databases">
        <title>Glutamicibacter soli M275.</title>
        <authorList>
            <person name="Meng X."/>
        </authorList>
    </citation>
    <scope>NUCLEOTIDE SEQUENCE [LARGE SCALE GENOMIC DNA]</scope>
    <source>
        <strain evidence="2 3">M275</strain>
    </source>
</reference>
<dbReference type="Pfam" id="PF07728">
    <property type="entry name" value="AAA_5"/>
    <property type="match status" value="1"/>
</dbReference>
<dbReference type="InterPro" id="IPR011704">
    <property type="entry name" value="ATPase_dyneun-rel_AAA"/>
</dbReference>
<dbReference type="AlphaFoldDB" id="A0A6L9FZ94"/>
<evidence type="ECO:0000313" key="2">
    <source>
        <dbReference type="EMBL" id="NAZ14861.1"/>
    </source>
</evidence>
<gene>
    <name evidence="2" type="ORF">GT020_02105</name>
</gene>
<dbReference type="Gene3D" id="3.40.50.300">
    <property type="entry name" value="P-loop containing nucleotide triphosphate hydrolases"/>
    <property type="match status" value="1"/>
</dbReference>
<dbReference type="InterPro" id="IPR052934">
    <property type="entry name" value="Methyl-DNA_Rec/Restrict_Enz"/>
</dbReference>
<name>A0A6L9FZ94_9MICC</name>
<dbReference type="SMART" id="SM00382">
    <property type="entry name" value="AAA"/>
    <property type="match status" value="1"/>
</dbReference>
<dbReference type="EMBL" id="WYDN01000001">
    <property type="protein sequence ID" value="NAZ14861.1"/>
    <property type="molecule type" value="Genomic_DNA"/>
</dbReference>
<dbReference type="PANTHER" id="PTHR37291">
    <property type="entry name" value="5-METHYLCYTOSINE-SPECIFIC RESTRICTION ENZYME B"/>
    <property type="match status" value="1"/>
</dbReference>
<organism evidence="2 3">
    <name type="scientific">Glutamicibacter soli</name>
    <dbReference type="NCBI Taxonomy" id="453836"/>
    <lineage>
        <taxon>Bacteria</taxon>
        <taxon>Bacillati</taxon>
        <taxon>Actinomycetota</taxon>
        <taxon>Actinomycetes</taxon>
        <taxon>Micrococcales</taxon>
        <taxon>Micrococcaceae</taxon>
        <taxon>Glutamicibacter</taxon>
    </lineage>
</organism>
<dbReference type="SUPFAM" id="SSF52540">
    <property type="entry name" value="P-loop containing nucleoside triphosphate hydrolases"/>
    <property type="match status" value="1"/>
</dbReference>
<evidence type="ECO:0000313" key="3">
    <source>
        <dbReference type="Proteomes" id="UP000477543"/>
    </source>
</evidence>
<feature type="domain" description="AAA+ ATPase" evidence="1">
    <location>
        <begin position="203"/>
        <end position="413"/>
    </location>
</feature>
<protein>
    <submittedName>
        <fullName evidence="2">AAA domain-containing protein</fullName>
    </submittedName>
</protein>
<dbReference type="InterPro" id="IPR003593">
    <property type="entry name" value="AAA+_ATPase"/>
</dbReference>
<accession>A0A6L9FZ94</accession>
<dbReference type="Proteomes" id="UP000477543">
    <property type="component" value="Unassembled WGS sequence"/>
</dbReference>
<sequence>MEILDLDEKSLRDRYAQLTVEGGLREQLRASVFLLLQFADGREKADFIARCTEYPPARAEFVADPRNELRSLFILRGDLSAFFRYLDPNREWDAPHRKSPKDISELWELATISLPVLLAAGAIIEDLKEKNTGSVPSSASYMWLQHAPTALQGTAEDADTCIWLFNSWRERGASESANQSSGMVGSGDDRNALVEQLVIQLGKHKNVILEGVAGSGKTHSLDALKVHYHDRVSVLVFHPSTSYEDFVVGLRPIGAEFSAVPGSFLLMCERATRDPNHDYLIFIDEINRANTARVLGDLLMVIESSKRVQALSSSQDNVRNDESPFWTWRPEDFSSVLTDQELAVRGRISSVQLQTALDGPTGALGGRKHLIVPSNLHILGTMNTTDRSVGTIDLALRRRFSWITAEVVYGQQLAQLLGPHRAEQLHTVIEWHASANRVLRENVGPDAMLGHSYFFSANSSAEDVAEALVNQLAEVAHTFNFDEQLIQKLFGEQAPTLPKGLKLHQHGRGLGKRFMNVSAKVAADG</sequence>
<dbReference type="InterPro" id="IPR027417">
    <property type="entry name" value="P-loop_NTPase"/>
</dbReference>
<proteinExistence type="predicted"/>
<evidence type="ECO:0000259" key="1">
    <source>
        <dbReference type="SMART" id="SM00382"/>
    </source>
</evidence>